<organism evidence="2 3">
    <name type="scientific">Sporothrix stenoceras</name>
    <dbReference type="NCBI Taxonomy" id="5173"/>
    <lineage>
        <taxon>Eukaryota</taxon>
        <taxon>Fungi</taxon>
        <taxon>Dikarya</taxon>
        <taxon>Ascomycota</taxon>
        <taxon>Pezizomycotina</taxon>
        <taxon>Sordariomycetes</taxon>
        <taxon>Sordariomycetidae</taxon>
        <taxon>Ophiostomatales</taxon>
        <taxon>Ophiostomataceae</taxon>
        <taxon>Sporothrix</taxon>
    </lineage>
</organism>
<reference evidence="2 3" key="1">
    <citation type="journal article" date="2024" name="IMA Fungus">
        <title>IMA Genome - F19 : A genome assembly and annotation guide to empower mycologists, including annotated draft genome sequences of Ceratocystis pirilliformis, Diaporthe australafricana, Fusarium ophioides, Paecilomyces lecythidis, and Sporothrix stenoceras.</title>
        <authorList>
            <person name="Aylward J."/>
            <person name="Wilson A.M."/>
            <person name="Visagie C.M."/>
            <person name="Spraker J."/>
            <person name="Barnes I."/>
            <person name="Buitendag C."/>
            <person name="Ceriani C."/>
            <person name="Del Mar Angel L."/>
            <person name="du Plessis D."/>
            <person name="Fuchs T."/>
            <person name="Gasser K."/>
            <person name="Kramer D."/>
            <person name="Li W."/>
            <person name="Munsamy K."/>
            <person name="Piso A."/>
            <person name="Price J.L."/>
            <person name="Sonnekus B."/>
            <person name="Thomas C."/>
            <person name="van der Nest A."/>
            <person name="van Dijk A."/>
            <person name="van Heerden A."/>
            <person name="van Vuuren N."/>
            <person name="Yilmaz N."/>
            <person name="Duong T.A."/>
            <person name="van der Merwe N.A."/>
            <person name="Wingfield M.J."/>
            <person name="Wingfield B.D."/>
        </authorList>
    </citation>
    <scope>NUCLEOTIDE SEQUENCE [LARGE SCALE GENOMIC DNA]</scope>
    <source>
        <strain evidence="2 3">CMW 5346</strain>
    </source>
</reference>
<proteinExistence type="predicted"/>
<sequence length="103" mass="11903">MESPRMHTYTAEGTSPFPSFPSHNRRESVKSLDENEKFTAHCHNALAKIRLSYIRLLARDKLETNTSRDVVRRRNSKVTPVHQFGKPAQFTKRTVTRTVSFSN</sequence>
<dbReference type="Proteomes" id="UP001583186">
    <property type="component" value="Unassembled WGS sequence"/>
</dbReference>
<evidence type="ECO:0000256" key="1">
    <source>
        <dbReference type="SAM" id="MobiDB-lite"/>
    </source>
</evidence>
<comment type="caution">
    <text evidence="2">The sequence shown here is derived from an EMBL/GenBank/DDBJ whole genome shotgun (WGS) entry which is preliminary data.</text>
</comment>
<protein>
    <submittedName>
        <fullName evidence="2">Uncharacterized protein</fullName>
    </submittedName>
</protein>
<name>A0ABR3Z6S3_9PEZI</name>
<keyword evidence="3" id="KW-1185">Reference proteome</keyword>
<feature type="region of interest" description="Disordered" evidence="1">
    <location>
        <begin position="1"/>
        <end position="32"/>
    </location>
</feature>
<accession>A0ABR3Z6S3</accession>
<evidence type="ECO:0000313" key="2">
    <source>
        <dbReference type="EMBL" id="KAL1896341.1"/>
    </source>
</evidence>
<dbReference type="EMBL" id="JAWCUI010000023">
    <property type="protein sequence ID" value="KAL1896341.1"/>
    <property type="molecule type" value="Genomic_DNA"/>
</dbReference>
<evidence type="ECO:0000313" key="3">
    <source>
        <dbReference type="Proteomes" id="UP001583186"/>
    </source>
</evidence>
<gene>
    <name evidence="2" type="ORF">Sste5346_004726</name>
</gene>